<gene>
    <name evidence="11" type="ORF">Pmani_030286</name>
</gene>
<keyword evidence="7" id="KW-0675">Receptor</keyword>
<feature type="transmembrane region" description="Helical" evidence="9">
    <location>
        <begin position="647"/>
        <end position="665"/>
    </location>
</feature>
<evidence type="ECO:0000256" key="5">
    <source>
        <dbReference type="ARBA" id="ARBA00022989"/>
    </source>
</evidence>
<accession>A0AAE1NVV7</accession>
<evidence type="ECO:0000313" key="12">
    <source>
        <dbReference type="Proteomes" id="UP001292094"/>
    </source>
</evidence>
<evidence type="ECO:0000256" key="7">
    <source>
        <dbReference type="ARBA" id="ARBA00023170"/>
    </source>
</evidence>
<evidence type="ECO:0000313" key="11">
    <source>
        <dbReference type="EMBL" id="KAK4297279.1"/>
    </source>
</evidence>
<evidence type="ECO:0000256" key="8">
    <source>
        <dbReference type="ARBA" id="ARBA00023180"/>
    </source>
</evidence>
<comment type="subcellular location">
    <subcellularLocation>
        <location evidence="1">Cell membrane</location>
        <topology evidence="1">Multi-pass membrane protein</topology>
    </subcellularLocation>
</comment>
<keyword evidence="4 9" id="KW-0812">Transmembrane</keyword>
<dbReference type="GO" id="GO:0050906">
    <property type="term" value="P:detection of stimulus involved in sensory perception"/>
    <property type="evidence" value="ECO:0007669"/>
    <property type="project" value="UniProtKB-ARBA"/>
</dbReference>
<name>A0AAE1NVV7_9EUCA</name>
<comment type="similarity">
    <text evidence="2">Belongs to the glutamate-gated ion channel (TC 1.A.10.1) family.</text>
</comment>
<keyword evidence="3" id="KW-1003">Cell membrane</keyword>
<sequence length="676" mass="74887">MLVMFVGPMKTTATLVNTITTRLQPTTTTTTIPFITTEDKSDHLDPSHTTVRPGVGDNDTEVGGCKHSSLLSVSAEAGIRAWQVLARLGVSSVAMVTQCQQGVGRRSMEMMTWAVWQHGVSICTFSSLAAMTQEVMLRPSLATCFHGRHWTVMVVGTPSWAASTIVTSPSLGLYHQRVHWVVVVMGESEAVTPTLPHLSLSLRITWLRWSSRLSKWIVLVGVASEGKMKVREAASWTGKGGELMLQVKRFLRPPYLTNFYKTPLRVIGRYPTDSKLVYNTVGRCYFTNSGDTDCTGYVGRLLMLLASSLNLTIENSSVRSCGVANVPDTRVTVIQEGNADIALGTCSITANRLQVVDFSEFFKVIPSTIATALPKIIQSPFMIFNVLSWHTWLCVCIYLVVVAGTVWMAGRVLVRVRPDLYLAAGDAIAVTTKAFIFQVHNHQPRSVSGRAVVAVSWVVAITMARVYSGNLTAWLSLPRYERAVDSLADLAERPQFIPVVSRNDPNHMMFKNRTVGLLGYFATRLVFAERYQTTQLTQAIVAGKATYFNSDRAHLSRSSALNRALGHEGRLTPCGIHLAAQALRQDYLGLMISKNSWFKEQINQRIRWLRSFGIVSHLYQDFNPPGCLLKVPRQQGGGVLTLRQLQGAFWVWLSGIYAAIIVFLFERASDRFLCSG</sequence>
<evidence type="ECO:0000256" key="1">
    <source>
        <dbReference type="ARBA" id="ARBA00004651"/>
    </source>
</evidence>
<evidence type="ECO:0000256" key="3">
    <source>
        <dbReference type="ARBA" id="ARBA00022475"/>
    </source>
</evidence>
<protein>
    <recommendedName>
        <fullName evidence="10">Ionotropic glutamate receptor C-terminal domain-containing protein</fullName>
    </recommendedName>
</protein>
<dbReference type="GO" id="GO:0005886">
    <property type="term" value="C:plasma membrane"/>
    <property type="evidence" value="ECO:0007669"/>
    <property type="project" value="UniProtKB-SubCell"/>
</dbReference>
<keyword evidence="12" id="KW-1185">Reference proteome</keyword>
<dbReference type="AlphaFoldDB" id="A0AAE1NVV7"/>
<feature type="domain" description="Ionotropic glutamate receptor C-terminal" evidence="10">
    <location>
        <begin position="388"/>
        <end position="656"/>
    </location>
</feature>
<evidence type="ECO:0000256" key="6">
    <source>
        <dbReference type="ARBA" id="ARBA00023136"/>
    </source>
</evidence>
<dbReference type="EMBL" id="JAWZYT010003673">
    <property type="protein sequence ID" value="KAK4297279.1"/>
    <property type="molecule type" value="Genomic_DNA"/>
</dbReference>
<keyword evidence="6 9" id="KW-0472">Membrane</keyword>
<evidence type="ECO:0000256" key="4">
    <source>
        <dbReference type="ARBA" id="ARBA00022692"/>
    </source>
</evidence>
<dbReference type="Proteomes" id="UP001292094">
    <property type="component" value="Unassembled WGS sequence"/>
</dbReference>
<dbReference type="PANTHER" id="PTHR42643:SF24">
    <property type="entry name" value="IONOTROPIC RECEPTOR 60A"/>
    <property type="match status" value="1"/>
</dbReference>
<comment type="caution">
    <text evidence="11">The sequence shown here is derived from an EMBL/GenBank/DDBJ whole genome shotgun (WGS) entry which is preliminary data.</text>
</comment>
<dbReference type="Gene3D" id="1.10.287.70">
    <property type="match status" value="1"/>
</dbReference>
<dbReference type="Gene3D" id="3.40.190.10">
    <property type="entry name" value="Periplasmic binding protein-like II"/>
    <property type="match status" value="1"/>
</dbReference>
<evidence type="ECO:0000256" key="2">
    <source>
        <dbReference type="ARBA" id="ARBA00008685"/>
    </source>
</evidence>
<dbReference type="GO" id="GO:0015276">
    <property type="term" value="F:ligand-gated monoatomic ion channel activity"/>
    <property type="evidence" value="ECO:0007669"/>
    <property type="project" value="InterPro"/>
</dbReference>
<proteinExistence type="inferred from homology"/>
<evidence type="ECO:0000256" key="9">
    <source>
        <dbReference type="SAM" id="Phobius"/>
    </source>
</evidence>
<dbReference type="PANTHER" id="PTHR42643">
    <property type="entry name" value="IONOTROPIC RECEPTOR 20A-RELATED"/>
    <property type="match status" value="1"/>
</dbReference>
<dbReference type="Pfam" id="PF00060">
    <property type="entry name" value="Lig_chan"/>
    <property type="match status" value="1"/>
</dbReference>
<dbReference type="SUPFAM" id="SSF53850">
    <property type="entry name" value="Periplasmic binding protein-like II"/>
    <property type="match status" value="1"/>
</dbReference>
<dbReference type="InterPro" id="IPR001320">
    <property type="entry name" value="Iontro_rcpt_C"/>
</dbReference>
<feature type="transmembrane region" description="Helical" evidence="9">
    <location>
        <begin position="451"/>
        <end position="477"/>
    </location>
</feature>
<reference evidence="11" key="1">
    <citation type="submission" date="2023-11" db="EMBL/GenBank/DDBJ databases">
        <title>Genome assemblies of two species of porcelain crab, Petrolisthes cinctipes and Petrolisthes manimaculis (Anomura: Porcellanidae).</title>
        <authorList>
            <person name="Angst P."/>
        </authorList>
    </citation>
    <scope>NUCLEOTIDE SEQUENCE</scope>
    <source>
        <strain evidence="11">PB745_02</strain>
        <tissue evidence="11">Gill</tissue>
    </source>
</reference>
<evidence type="ECO:0000259" key="10">
    <source>
        <dbReference type="Pfam" id="PF00060"/>
    </source>
</evidence>
<feature type="transmembrane region" description="Helical" evidence="9">
    <location>
        <begin position="389"/>
        <end position="408"/>
    </location>
</feature>
<dbReference type="InterPro" id="IPR052192">
    <property type="entry name" value="Insect_Ionotropic_Sensory_Rcpt"/>
</dbReference>
<keyword evidence="8" id="KW-0325">Glycoprotein</keyword>
<keyword evidence="5 9" id="KW-1133">Transmembrane helix</keyword>
<organism evidence="11 12">
    <name type="scientific">Petrolisthes manimaculis</name>
    <dbReference type="NCBI Taxonomy" id="1843537"/>
    <lineage>
        <taxon>Eukaryota</taxon>
        <taxon>Metazoa</taxon>
        <taxon>Ecdysozoa</taxon>
        <taxon>Arthropoda</taxon>
        <taxon>Crustacea</taxon>
        <taxon>Multicrustacea</taxon>
        <taxon>Malacostraca</taxon>
        <taxon>Eumalacostraca</taxon>
        <taxon>Eucarida</taxon>
        <taxon>Decapoda</taxon>
        <taxon>Pleocyemata</taxon>
        <taxon>Anomura</taxon>
        <taxon>Galatheoidea</taxon>
        <taxon>Porcellanidae</taxon>
        <taxon>Petrolisthes</taxon>
    </lineage>
</organism>